<dbReference type="KEGG" id="cate:C2869_04745"/>
<dbReference type="PANTHER" id="PTHR43747:SF4">
    <property type="entry name" value="FLAVIN-DEPENDENT TRYPTOPHAN HALOGENASE"/>
    <property type="match status" value="1"/>
</dbReference>
<dbReference type="Gene3D" id="3.50.50.60">
    <property type="entry name" value="FAD/NAD(P)-binding domain"/>
    <property type="match status" value="1"/>
</dbReference>
<sequence>MSMVKSLVIVGGGTAGWLTAGILAAQFQSRIQAGQLSITLCESANVPTVGVGEGTWPTMVTTLKAMGISETDFLRHCEVSFKQGSKFVNWGTESGDFYYHPFDIPNGAFEGLCPTYWLNTASGTAYAQQFSSQFDICEAGLAPKTITTPEYANYAHYGYHLNAGAFSTFLQKHCIAKLGVRHCVDDVTDVTLATNGNIESISLKEYGVLAADLFVDCTGFKSLLLGKALNVEFVDVNDVLFADTALAAQVAYPTDDAPIKSYTQSTAQDAGWIWDIGLPTRRGVGHVFSSQHMDEDKAIKTLEHYIKQSGGTFDPDTIRKISFRAGHRKHFWHKNCVAIGLSAGFLEPLEASALVLVELSANMLAEQLPNTQADMPIRAQRFNDKFAYRWSRAIEFLKLHYVLSERQSAFWQDNRAAESIPSRLQDLLTLWQHDVPKLTDFDATGELFQAASYQFVLYGSSYRSKLLQNVEASHMQYIEQQLQQNQLKTQQLLSTLPSNRELLNKVQKFGFAKI</sequence>
<reference evidence="3 4" key="1">
    <citation type="submission" date="2018-01" db="EMBL/GenBank/DDBJ databases">
        <title>Genome sequence of a Cantenovulum-like bacteria.</title>
        <authorList>
            <person name="Tan W.R."/>
            <person name="Lau N.-S."/>
            <person name="Go F."/>
            <person name="Amirul A.-A.A."/>
        </authorList>
    </citation>
    <scope>NUCLEOTIDE SEQUENCE [LARGE SCALE GENOMIC DNA]</scope>
    <source>
        <strain evidence="3 4">CCB-QB4</strain>
    </source>
</reference>
<keyword evidence="2" id="KW-0547">Nucleotide-binding</keyword>
<evidence type="ECO:0000256" key="2">
    <source>
        <dbReference type="PIRSR" id="PIRSR011396-2"/>
    </source>
</evidence>
<dbReference type="OrthoDB" id="7178350at2"/>
<dbReference type="GO" id="GO:0004497">
    <property type="term" value="F:monooxygenase activity"/>
    <property type="evidence" value="ECO:0007669"/>
    <property type="project" value="InterPro"/>
</dbReference>
<dbReference type="PIRSF" id="PIRSF011396">
    <property type="entry name" value="Trp_halogenase"/>
    <property type="match status" value="1"/>
</dbReference>
<feature type="binding site" evidence="2">
    <location>
        <position position="350"/>
    </location>
    <ligand>
        <name>FAD</name>
        <dbReference type="ChEBI" id="CHEBI:57692"/>
    </ligand>
</feature>
<keyword evidence="4" id="KW-1185">Reference proteome</keyword>
<dbReference type="PANTHER" id="PTHR43747">
    <property type="entry name" value="FAD-BINDING PROTEIN"/>
    <property type="match status" value="1"/>
</dbReference>
<feature type="binding site" evidence="2">
    <location>
        <position position="341"/>
    </location>
    <ligand>
        <name>FAD</name>
        <dbReference type="ChEBI" id="CHEBI:57692"/>
    </ligand>
</feature>
<dbReference type="Proteomes" id="UP000244441">
    <property type="component" value="Chromosome"/>
</dbReference>
<dbReference type="InterPro" id="IPR006905">
    <property type="entry name" value="Flavin_halogenase"/>
</dbReference>
<keyword evidence="2" id="KW-0274">FAD</keyword>
<evidence type="ECO:0000256" key="1">
    <source>
        <dbReference type="PIRSR" id="PIRSR011396-1"/>
    </source>
</evidence>
<organism evidence="3 4">
    <name type="scientific">Saccharobesus litoralis</name>
    <dbReference type="NCBI Taxonomy" id="2172099"/>
    <lineage>
        <taxon>Bacteria</taxon>
        <taxon>Pseudomonadati</taxon>
        <taxon>Pseudomonadota</taxon>
        <taxon>Gammaproteobacteria</taxon>
        <taxon>Alteromonadales</taxon>
        <taxon>Alteromonadaceae</taxon>
        <taxon>Saccharobesus</taxon>
    </lineage>
</organism>
<dbReference type="InterPro" id="IPR050816">
    <property type="entry name" value="Flavin-dep_Halogenase_NPB"/>
</dbReference>
<evidence type="ECO:0000313" key="4">
    <source>
        <dbReference type="Proteomes" id="UP000244441"/>
    </source>
</evidence>
<accession>A0A2S0VNI5</accession>
<feature type="binding site" evidence="2">
    <location>
        <position position="82"/>
    </location>
    <ligand>
        <name>7-chloro-L-tryptophan</name>
        <dbReference type="ChEBI" id="CHEBI:58713"/>
    </ligand>
</feature>
<dbReference type="Pfam" id="PF04820">
    <property type="entry name" value="Trp_halogenase"/>
    <property type="match status" value="1"/>
</dbReference>
<name>A0A2S0VNI5_9ALTE</name>
<feature type="binding site" evidence="2">
    <location>
        <begin position="12"/>
        <end position="15"/>
    </location>
    <ligand>
        <name>FAD</name>
        <dbReference type="ChEBI" id="CHEBI:57692"/>
    </ligand>
</feature>
<dbReference type="EMBL" id="CP026604">
    <property type="protein sequence ID" value="AWB65787.1"/>
    <property type="molecule type" value="Genomic_DNA"/>
</dbReference>
<keyword evidence="2" id="KW-0285">Flavoprotein</keyword>
<dbReference type="AlphaFoldDB" id="A0A2S0VNI5"/>
<dbReference type="SUPFAM" id="SSF51905">
    <property type="entry name" value="FAD/NAD(P)-binding domain"/>
    <property type="match status" value="1"/>
</dbReference>
<proteinExistence type="predicted"/>
<dbReference type="GO" id="GO:0000166">
    <property type="term" value="F:nucleotide binding"/>
    <property type="evidence" value="ECO:0007669"/>
    <property type="project" value="UniProtKB-KW"/>
</dbReference>
<evidence type="ECO:0000313" key="3">
    <source>
        <dbReference type="EMBL" id="AWB65787.1"/>
    </source>
</evidence>
<gene>
    <name evidence="3" type="ORF">C2869_04745</name>
</gene>
<protein>
    <submittedName>
        <fullName evidence="3">Tryptophan halogenase</fullName>
    </submittedName>
</protein>
<dbReference type="InterPro" id="IPR036188">
    <property type="entry name" value="FAD/NAD-bd_sf"/>
</dbReference>
<feature type="active site" evidence="1">
    <location>
        <position position="82"/>
    </location>
</feature>
<dbReference type="InterPro" id="IPR033856">
    <property type="entry name" value="Trp_halogen"/>
</dbReference>
<feature type="binding site" evidence="2">
    <location>
        <position position="187"/>
    </location>
    <ligand>
        <name>FAD</name>
        <dbReference type="ChEBI" id="CHEBI:57692"/>
    </ligand>
</feature>